<organism evidence="1 2">
    <name type="scientific">Melastoma candidum</name>
    <dbReference type="NCBI Taxonomy" id="119954"/>
    <lineage>
        <taxon>Eukaryota</taxon>
        <taxon>Viridiplantae</taxon>
        <taxon>Streptophyta</taxon>
        <taxon>Embryophyta</taxon>
        <taxon>Tracheophyta</taxon>
        <taxon>Spermatophyta</taxon>
        <taxon>Magnoliopsida</taxon>
        <taxon>eudicotyledons</taxon>
        <taxon>Gunneridae</taxon>
        <taxon>Pentapetalae</taxon>
        <taxon>rosids</taxon>
        <taxon>malvids</taxon>
        <taxon>Myrtales</taxon>
        <taxon>Melastomataceae</taxon>
        <taxon>Melastomatoideae</taxon>
        <taxon>Melastomateae</taxon>
        <taxon>Melastoma</taxon>
    </lineage>
</organism>
<gene>
    <name evidence="1" type="ORF">MLD38_034633</name>
</gene>
<dbReference type="Proteomes" id="UP001057402">
    <property type="component" value="Chromosome 10"/>
</dbReference>
<dbReference type="EMBL" id="CM042889">
    <property type="protein sequence ID" value="KAI4321228.1"/>
    <property type="molecule type" value="Genomic_DNA"/>
</dbReference>
<comment type="caution">
    <text evidence="1">The sequence shown here is derived from an EMBL/GenBank/DDBJ whole genome shotgun (WGS) entry which is preliminary data.</text>
</comment>
<keyword evidence="2" id="KW-1185">Reference proteome</keyword>
<evidence type="ECO:0000313" key="1">
    <source>
        <dbReference type="EMBL" id="KAI4321228.1"/>
    </source>
</evidence>
<reference evidence="2" key="1">
    <citation type="journal article" date="2023" name="Front. Plant Sci.">
        <title>Chromosomal-level genome assembly of Melastoma candidum provides insights into trichome evolution.</title>
        <authorList>
            <person name="Zhong Y."/>
            <person name="Wu W."/>
            <person name="Sun C."/>
            <person name="Zou P."/>
            <person name="Liu Y."/>
            <person name="Dai S."/>
            <person name="Zhou R."/>
        </authorList>
    </citation>
    <scope>NUCLEOTIDE SEQUENCE [LARGE SCALE GENOMIC DNA]</scope>
</reference>
<protein>
    <submittedName>
        <fullName evidence="1">Uncharacterized protein</fullName>
    </submittedName>
</protein>
<proteinExistence type="predicted"/>
<accession>A0ACB9MB73</accession>
<name>A0ACB9MB73_9MYRT</name>
<evidence type="ECO:0000313" key="2">
    <source>
        <dbReference type="Proteomes" id="UP001057402"/>
    </source>
</evidence>
<sequence length="524" mass="58949">MAPMSLPPGFRFHPTDEELVAYYLSRKINGREIDLEIIPEVDLYKCEPWDLPGKSLLPSKDMEWYFFSRRDRKYPNGSRTNRATKTGYWKATGKDRKVSSWNLSVGMKKTLVYYRGRAPHGARSDWVMHEYRLDERECETVSGLQDAYALCRVFKKTATPVKSGEPFNPMGAIQRLAGYSCSNDYSISRNTCSPSIVNEGSSSFDEYNPNDSRWVQPMPDHSFDFPLPSYPPSQVNIALECTRLQNRFEPPPPLLPESFPQDLLFDDNNLVVTNEPNTTSRCDILQEILSVAQASPDLIHQQPPSNNPFFSWDDKNYAPNIDAGFDFMMGSMAAFDHSEGDVEIWGMAGDMRWVGMSDTDLLKTFGEENKIMPMESTAGYNRGNEFLNQGVGRVHDGIDFVSDRDSPNAVLAIKTEREDSYPDSPSFMIVEETKVSRGMFVATRLAAETMFHPMVPSEVVKVQSLHRGTTTENFARVSCSGCLSGDWDRRDRCGSGTSSVSIAIGRTTLLFISIGLALSCVWVS</sequence>